<dbReference type="Proteomes" id="UP001162501">
    <property type="component" value="Chromosome 16"/>
</dbReference>
<evidence type="ECO:0000313" key="1">
    <source>
        <dbReference type="EMBL" id="CAM9737964.1"/>
    </source>
</evidence>
<reference evidence="1" key="1">
    <citation type="submission" date="2023-05" db="EMBL/GenBank/DDBJ databases">
        <authorList>
            <consortium name="ELIXIR-Norway"/>
        </authorList>
    </citation>
    <scope>NUCLEOTIDE SEQUENCE</scope>
</reference>
<accession>A0AC59YJ37</accession>
<protein>
    <submittedName>
        <fullName evidence="1">Uncharacterized protein</fullName>
    </submittedName>
</protein>
<evidence type="ECO:0000313" key="2">
    <source>
        <dbReference type="Proteomes" id="UP001162501"/>
    </source>
</evidence>
<gene>
    <name evidence="1" type="ORF">MRATA1EN22A_LOCUS6757</name>
</gene>
<sequence>MDTSPSFPSKLLAYTPLHSLSPISSSIHCLHPTKTNPVMCVRKRSIVSDSFTTPWTVARQAPLSMGFPWQKYWSELPFPTPGDFPNPGIEPTSSVSPALQEDSLLLSHRKGQSC</sequence>
<dbReference type="EMBL" id="OX596100">
    <property type="protein sequence ID" value="CAM9737964.1"/>
    <property type="molecule type" value="Genomic_DNA"/>
</dbReference>
<proteinExistence type="predicted"/>
<organism evidence="1 2">
    <name type="scientific">Rangifer tarandus platyrhynchus</name>
    <name type="common">Svalbard reindeer</name>
    <dbReference type="NCBI Taxonomy" id="3082113"/>
    <lineage>
        <taxon>Eukaryota</taxon>
        <taxon>Metazoa</taxon>
        <taxon>Chordata</taxon>
        <taxon>Craniata</taxon>
        <taxon>Vertebrata</taxon>
        <taxon>Euteleostomi</taxon>
        <taxon>Mammalia</taxon>
        <taxon>Eutheria</taxon>
        <taxon>Laurasiatheria</taxon>
        <taxon>Artiodactyla</taxon>
        <taxon>Ruminantia</taxon>
        <taxon>Pecora</taxon>
        <taxon>Cervidae</taxon>
        <taxon>Odocoileinae</taxon>
        <taxon>Rangifer</taxon>
    </lineage>
</organism>
<name>A0AC59YJ37_RANTA</name>
<reference evidence="1" key="2">
    <citation type="submission" date="2025-03" db="EMBL/GenBank/DDBJ databases">
        <authorList>
            <consortium name="ELIXIR-Norway"/>
            <consortium name="Elixir Norway"/>
        </authorList>
    </citation>
    <scope>NUCLEOTIDE SEQUENCE</scope>
</reference>